<name>A0A4C1VBW1_EUMVA</name>
<dbReference type="EMBL" id="BGZK01000316">
    <property type="protein sequence ID" value="GBP36266.1"/>
    <property type="molecule type" value="Genomic_DNA"/>
</dbReference>
<evidence type="ECO:0000256" key="1">
    <source>
        <dbReference type="SAM" id="MobiDB-lite"/>
    </source>
</evidence>
<dbReference type="Proteomes" id="UP000299102">
    <property type="component" value="Unassembled WGS sequence"/>
</dbReference>
<organism evidence="2 3">
    <name type="scientific">Eumeta variegata</name>
    <name type="common">Bagworm moth</name>
    <name type="synonym">Eumeta japonica</name>
    <dbReference type="NCBI Taxonomy" id="151549"/>
    <lineage>
        <taxon>Eukaryota</taxon>
        <taxon>Metazoa</taxon>
        <taxon>Ecdysozoa</taxon>
        <taxon>Arthropoda</taxon>
        <taxon>Hexapoda</taxon>
        <taxon>Insecta</taxon>
        <taxon>Pterygota</taxon>
        <taxon>Neoptera</taxon>
        <taxon>Endopterygota</taxon>
        <taxon>Lepidoptera</taxon>
        <taxon>Glossata</taxon>
        <taxon>Ditrysia</taxon>
        <taxon>Tineoidea</taxon>
        <taxon>Psychidae</taxon>
        <taxon>Oiketicinae</taxon>
        <taxon>Eumeta</taxon>
    </lineage>
</organism>
<accession>A0A4C1VBW1</accession>
<evidence type="ECO:0000313" key="2">
    <source>
        <dbReference type="EMBL" id="GBP36266.1"/>
    </source>
</evidence>
<sequence length="604" mass="68018">MFTRPDIESFETASPEGARPRRGRYEIIISGAGAACASDERPSDVTAADGRARSVTSRQRANKHAEIINVDAARGRALRTTFPRRLRKNNTRRFGTTPRNGAGVAESGQARPQWYRADFLVAGELAFPELPSVGDDRRQLSTRSLMTGSHKNNSHQSMLTNGVFCTCKCHIYPLRNHKVRYITTRSHSNTVTAVSVLKPPTGFTVSARGTLKTRLLESAAVIPGAGCCELPRRPAASGNPRKISSDDIFEVFVTLSTRTRRRSRVGSCRSTGCEPVLKFPAFWYKDHASSTSSEDTRTTSPRSISIVALVNNDFPRNSPVHDTITCEHYFDADRTLTLLDRKQQETLYQKSYYPRAVPLSFRPVSESLVARSPVPVPSTRSPTIGYIVPFREAGDALFRGCELHGRRTSTAPAFEPTAVTLKESNVVSIVLLNVWELSVRDIARLKAERMRFAPIKILIETNQMSPNSMRLRRLITEFSWPPSSSIIRHWLPYSIRVLVKTNQTNPNSMRLRRLITEFSWPTSSSIIRPWLPYSIRVLVKTNQMSQNSIRLRRLIMEFLWLPSSSIIRSALYHKNIALPSDLHMHAKFQVNRKPESVSNLTCKI</sequence>
<dbReference type="STRING" id="151549.A0A4C1VBW1"/>
<gene>
    <name evidence="2" type="ORF">EVAR_85514_1</name>
</gene>
<evidence type="ECO:0000313" key="3">
    <source>
        <dbReference type="Proteomes" id="UP000299102"/>
    </source>
</evidence>
<proteinExistence type="predicted"/>
<keyword evidence="3" id="KW-1185">Reference proteome</keyword>
<dbReference type="AlphaFoldDB" id="A0A4C1VBW1"/>
<reference evidence="2 3" key="1">
    <citation type="journal article" date="2019" name="Commun. Biol.">
        <title>The bagworm genome reveals a unique fibroin gene that provides high tensile strength.</title>
        <authorList>
            <person name="Kono N."/>
            <person name="Nakamura H."/>
            <person name="Ohtoshi R."/>
            <person name="Tomita M."/>
            <person name="Numata K."/>
            <person name="Arakawa K."/>
        </authorList>
    </citation>
    <scope>NUCLEOTIDE SEQUENCE [LARGE SCALE GENOMIC DNA]</scope>
</reference>
<feature type="region of interest" description="Disordered" evidence="1">
    <location>
        <begin position="1"/>
        <end position="22"/>
    </location>
</feature>
<protein>
    <submittedName>
        <fullName evidence="2">Uncharacterized protein</fullName>
    </submittedName>
</protein>
<feature type="region of interest" description="Disordered" evidence="1">
    <location>
        <begin position="40"/>
        <end position="60"/>
    </location>
</feature>
<comment type="caution">
    <text evidence="2">The sequence shown here is derived from an EMBL/GenBank/DDBJ whole genome shotgun (WGS) entry which is preliminary data.</text>
</comment>